<feature type="transmembrane region" description="Helical" evidence="2">
    <location>
        <begin position="172"/>
        <end position="195"/>
    </location>
</feature>
<dbReference type="GeneID" id="36552150"/>
<dbReference type="STRING" id="1392250.A0A2I2G3L2"/>
<evidence type="ECO:0000313" key="4">
    <source>
        <dbReference type="EMBL" id="PLB47468.1"/>
    </source>
</evidence>
<sequence>MISIFFLVCWLSLALSVLAAQPCYNLDGSQAKADVPCRQGETSNCCNTNDVCMSNGLCYLQGKRGLGLSRGSCTDRSWGAKCYSPCSNDNRNTGIPIINVGFNGNKSEYCCGAVTWNNGKAGCLHGGDPFKLPFGRAIAGVAALAEDNGNGNGSTGNNDTVEPQPGSSNHDVAIGVGVGVPLGVLALTAFGWALWERRARQSLAHNMPIQNYAPINDPGVSYHQSGPLAELPNTGLPAQELMDTGRQAKPDLQHR</sequence>
<proteinExistence type="predicted"/>
<feature type="region of interest" description="Disordered" evidence="1">
    <location>
        <begin position="149"/>
        <end position="172"/>
    </location>
</feature>
<feature type="signal peptide" evidence="3">
    <location>
        <begin position="1"/>
        <end position="19"/>
    </location>
</feature>
<dbReference type="EMBL" id="MSFO01000005">
    <property type="protein sequence ID" value="PLB47468.1"/>
    <property type="molecule type" value="Genomic_DNA"/>
</dbReference>
<dbReference type="OrthoDB" id="5215637at2759"/>
<keyword evidence="2" id="KW-1133">Transmembrane helix</keyword>
<keyword evidence="3" id="KW-0732">Signal</keyword>
<comment type="caution">
    <text evidence="4">The sequence shown here is derived from an EMBL/GenBank/DDBJ whole genome shotgun (WGS) entry which is preliminary data.</text>
</comment>
<evidence type="ECO:0008006" key="6">
    <source>
        <dbReference type="Google" id="ProtNLM"/>
    </source>
</evidence>
<reference evidence="4 5" key="1">
    <citation type="submission" date="2016-12" db="EMBL/GenBank/DDBJ databases">
        <title>The genomes of Aspergillus section Nigri reveals drivers in fungal speciation.</title>
        <authorList>
            <consortium name="DOE Joint Genome Institute"/>
            <person name="Vesth T.C."/>
            <person name="Nybo J."/>
            <person name="Theobald S."/>
            <person name="Brandl J."/>
            <person name="Frisvad J.C."/>
            <person name="Nielsen K.F."/>
            <person name="Lyhne E.K."/>
            <person name="Kogle M.E."/>
            <person name="Kuo A."/>
            <person name="Riley R."/>
            <person name="Clum A."/>
            <person name="Nolan M."/>
            <person name="Lipzen A."/>
            <person name="Salamov A."/>
            <person name="Henrissat B."/>
            <person name="Wiebenga A."/>
            <person name="De Vries R.P."/>
            <person name="Grigoriev I.V."/>
            <person name="Mortensen U.H."/>
            <person name="Andersen M.R."/>
            <person name="Baker S.E."/>
        </authorList>
    </citation>
    <scope>NUCLEOTIDE SEQUENCE [LARGE SCALE GENOMIC DNA]</scope>
    <source>
        <strain evidence="4 5">IBT 23096</strain>
    </source>
</reference>
<gene>
    <name evidence="4" type="ORF">P170DRAFT_361055</name>
</gene>
<dbReference type="AlphaFoldDB" id="A0A2I2G3L2"/>
<feature type="compositionally biased region" description="Polar residues" evidence="1">
    <location>
        <begin position="159"/>
        <end position="170"/>
    </location>
</feature>
<evidence type="ECO:0000256" key="2">
    <source>
        <dbReference type="SAM" id="Phobius"/>
    </source>
</evidence>
<keyword evidence="5" id="KW-1185">Reference proteome</keyword>
<evidence type="ECO:0000256" key="1">
    <source>
        <dbReference type="SAM" id="MobiDB-lite"/>
    </source>
</evidence>
<keyword evidence="2" id="KW-0812">Transmembrane</keyword>
<protein>
    <recommendedName>
        <fullName evidence="6">Mid2 domain-containing protein</fullName>
    </recommendedName>
</protein>
<evidence type="ECO:0000313" key="5">
    <source>
        <dbReference type="Proteomes" id="UP000234275"/>
    </source>
</evidence>
<organism evidence="4 5">
    <name type="scientific">Aspergillus steynii IBT 23096</name>
    <dbReference type="NCBI Taxonomy" id="1392250"/>
    <lineage>
        <taxon>Eukaryota</taxon>
        <taxon>Fungi</taxon>
        <taxon>Dikarya</taxon>
        <taxon>Ascomycota</taxon>
        <taxon>Pezizomycotina</taxon>
        <taxon>Eurotiomycetes</taxon>
        <taxon>Eurotiomycetidae</taxon>
        <taxon>Eurotiales</taxon>
        <taxon>Aspergillaceae</taxon>
        <taxon>Aspergillus</taxon>
        <taxon>Aspergillus subgen. Circumdati</taxon>
    </lineage>
</organism>
<evidence type="ECO:0000256" key="3">
    <source>
        <dbReference type="SAM" id="SignalP"/>
    </source>
</evidence>
<accession>A0A2I2G3L2</accession>
<dbReference type="VEuPathDB" id="FungiDB:P170DRAFT_361055"/>
<dbReference type="RefSeq" id="XP_024702770.1">
    <property type="nucleotide sequence ID" value="XM_024844450.1"/>
</dbReference>
<name>A0A2I2G3L2_9EURO</name>
<feature type="chain" id="PRO_5014168453" description="Mid2 domain-containing protein" evidence="3">
    <location>
        <begin position="20"/>
        <end position="255"/>
    </location>
</feature>
<keyword evidence="2" id="KW-0472">Membrane</keyword>
<dbReference type="Proteomes" id="UP000234275">
    <property type="component" value="Unassembled WGS sequence"/>
</dbReference>